<organism evidence="7">
    <name type="scientific">Pseudarthrobacter sulfonivorans</name>
    <dbReference type="NCBI Taxonomy" id="121292"/>
    <lineage>
        <taxon>Bacteria</taxon>
        <taxon>Bacillati</taxon>
        <taxon>Actinomycetota</taxon>
        <taxon>Actinomycetes</taxon>
        <taxon>Micrococcales</taxon>
        <taxon>Micrococcaceae</taxon>
        <taxon>Pseudarthrobacter</taxon>
    </lineage>
</organism>
<dbReference type="PANTHER" id="PTHR23523">
    <property type="match status" value="1"/>
</dbReference>
<feature type="transmembrane region" description="Helical" evidence="5">
    <location>
        <begin position="49"/>
        <end position="68"/>
    </location>
</feature>
<feature type="transmembrane region" description="Helical" evidence="5">
    <location>
        <begin position="277"/>
        <end position="299"/>
    </location>
</feature>
<dbReference type="InterPro" id="IPR020846">
    <property type="entry name" value="MFS_dom"/>
</dbReference>
<dbReference type="AlphaFoldDB" id="A0A0U3Q6W5"/>
<feature type="transmembrane region" description="Helical" evidence="5">
    <location>
        <begin position="215"/>
        <end position="234"/>
    </location>
</feature>
<feature type="transmembrane region" description="Helical" evidence="5">
    <location>
        <begin position="138"/>
        <end position="156"/>
    </location>
</feature>
<dbReference type="STRING" id="121292.AU252_07210"/>
<protein>
    <submittedName>
        <fullName evidence="7">MFS transporter</fullName>
    </submittedName>
</protein>
<dbReference type="InterPro" id="IPR011701">
    <property type="entry name" value="MFS"/>
</dbReference>
<feature type="transmembrane region" description="Helical" evidence="5">
    <location>
        <begin position="12"/>
        <end position="37"/>
    </location>
</feature>
<dbReference type="PANTHER" id="PTHR23523:SF2">
    <property type="entry name" value="2-NITROIMIDAZOLE TRANSPORTER"/>
    <property type="match status" value="1"/>
</dbReference>
<dbReference type="SUPFAM" id="SSF103473">
    <property type="entry name" value="MFS general substrate transporter"/>
    <property type="match status" value="1"/>
</dbReference>
<feature type="transmembrane region" description="Helical" evidence="5">
    <location>
        <begin position="246"/>
        <end position="270"/>
    </location>
</feature>
<dbReference type="RefSeq" id="WP_058930134.1">
    <property type="nucleotide sequence ID" value="NZ_CP013747.1"/>
</dbReference>
<feature type="transmembrane region" description="Helical" evidence="5">
    <location>
        <begin position="104"/>
        <end position="126"/>
    </location>
</feature>
<feature type="transmembrane region" description="Helical" evidence="5">
    <location>
        <begin position="340"/>
        <end position="359"/>
    </location>
</feature>
<sequence>MSGQFLAKVPKGWILLACIGLLALNLRGPFVAVAPVVDLMQADLGFTPVLLGLLTSIPVLCFALAAALASLTTRKLGAEFAVSLTILGVLAGVIVRSAGGPGPVVVGTVMIGLAITVGNIAVPLIIRRDFSPMRQGTAMGVYTAALNIGSFLTSMVTAPLAELAGWRVALAAVGILAVIAIVFWTLAVGARTAFVPSRTVVAGGQGHPAVKGSGWITAGLTAGFAGQAFSYYAVTAWLPSYLNDELGMSASAAGAGSSLFQIFAIVGGLGVPFAAKYFSTTTTAVTVGLLWTAVPGGLLLAPELWWLWSTFGGIAQGGGITLIFIAIIKLARDQVSAGRMSATVQGLGYCFGAVAPPLVGFVHDASGSWTPALLVILGSVLMFFVCTTLAVRLVPKGR</sequence>
<feature type="transmembrane region" description="Helical" evidence="5">
    <location>
        <begin position="168"/>
        <end position="194"/>
    </location>
</feature>
<feature type="domain" description="Major facilitator superfamily (MFS) profile" evidence="6">
    <location>
        <begin position="13"/>
        <end position="398"/>
    </location>
</feature>
<dbReference type="GO" id="GO:0022857">
    <property type="term" value="F:transmembrane transporter activity"/>
    <property type="evidence" value="ECO:0007669"/>
    <property type="project" value="InterPro"/>
</dbReference>
<proteinExistence type="predicted"/>
<evidence type="ECO:0000256" key="4">
    <source>
        <dbReference type="ARBA" id="ARBA00023136"/>
    </source>
</evidence>
<evidence type="ECO:0000256" key="5">
    <source>
        <dbReference type="SAM" id="Phobius"/>
    </source>
</evidence>
<feature type="transmembrane region" description="Helical" evidence="5">
    <location>
        <begin position="305"/>
        <end position="328"/>
    </location>
</feature>
<reference evidence="7 8" key="1">
    <citation type="submission" date="2015-12" db="EMBL/GenBank/DDBJ databases">
        <authorList>
            <person name="Shamseldin A."/>
            <person name="Moawad H."/>
            <person name="Abd El-Rahim W.M."/>
            <person name="Sadowsky M.J."/>
        </authorList>
    </citation>
    <scope>NUCLEOTIDE SEQUENCE [LARGE SCALE GENOMIC DNA]</scope>
    <source>
        <strain evidence="7 8">Ar51</strain>
    </source>
</reference>
<keyword evidence="4 5" id="KW-0472">Membrane</keyword>
<dbReference type="Pfam" id="PF07690">
    <property type="entry name" value="MFS_1"/>
    <property type="match status" value="1"/>
</dbReference>
<name>A0A0U3Q6W5_9MICC</name>
<evidence type="ECO:0000259" key="6">
    <source>
        <dbReference type="PROSITE" id="PS50850"/>
    </source>
</evidence>
<dbReference type="InterPro" id="IPR052524">
    <property type="entry name" value="MFS_Cyanate_Porter"/>
</dbReference>
<feature type="transmembrane region" description="Helical" evidence="5">
    <location>
        <begin position="371"/>
        <end position="394"/>
    </location>
</feature>
<dbReference type="Gene3D" id="1.20.1250.20">
    <property type="entry name" value="MFS general substrate transporter like domains"/>
    <property type="match status" value="2"/>
</dbReference>
<dbReference type="KEGG" id="psul:AU252_07210"/>
<accession>A0A0U3Q6W5</accession>
<evidence type="ECO:0000256" key="1">
    <source>
        <dbReference type="ARBA" id="ARBA00004651"/>
    </source>
</evidence>
<feature type="transmembrane region" description="Helical" evidence="5">
    <location>
        <begin position="80"/>
        <end position="98"/>
    </location>
</feature>
<evidence type="ECO:0000256" key="3">
    <source>
        <dbReference type="ARBA" id="ARBA00022989"/>
    </source>
</evidence>
<dbReference type="PROSITE" id="PS50850">
    <property type="entry name" value="MFS"/>
    <property type="match status" value="1"/>
</dbReference>
<dbReference type="Proteomes" id="UP000065151">
    <property type="component" value="Chromosome"/>
</dbReference>
<dbReference type="GO" id="GO:0005886">
    <property type="term" value="C:plasma membrane"/>
    <property type="evidence" value="ECO:0007669"/>
    <property type="project" value="UniProtKB-SubCell"/>
</dbReference>
<evidence type="ECO:0000256" key="2">
    <source>
        <dbReference type="ARBA" id="ARBA00022692"/>
    </source>
</evidence>
<evidence type="ECO:0000313" key="8">
    <source>
        <dbReference type="Proteomes" id="UP000065151"/>
    </source>
</evidence>
<keyword evidence="2 5" id="KW-0812">Transmembrane</keyword>
<keyword evidence="3 5" id="KW-1133">Transmembrane helix</keyword>
<evidence type="ECO:0000313" key="7">
    <source>
        <dbReference type="EMBL" id="ALV40970.1"/>
    </source>
</evidence>
<gene>
    <name evidence="7" type="ORF">AU252_07210</name>
</gene>
<dbReference type="EMBL" id="CP013747">
    <property type="protein sequence ID" value="ALV40970.1"/>
    <property type="molecule type" value="Genomic_DNA"/>
</dbReference>
<comment type="subcellular location">
    <subcellularLocation>
        <location evidence="1">Cell membrane</location>
        <topology evidence="1">Multi-pass membrane protein</topology>
    </subcellularLocation>
</comment>
<dbReference type="InterPro" id="IPR036259">
    <property type="entry name" value="MFS_trans_sf"/>
</dbReference>